<dbReference type="EMBL" id="JAUSTP010000021">
    <property type="protein sequence ID" value="MDQ0190638.1"/>
    <property type="molecule type" value="Genomic_DNA"/>
</dbReference>
<evidence type="ECO:0000313" key="3">
    <source>
        <dbReference type="Proteomes" id="UP001232973"/>
    </source>
</evidence>
<evidence type="ECO:0000256" key="1">
    <source>
        <dbReference type="SAM" id="Coils"/>
    </source>
</evidence>
<reference evidence="2 3" key="1">
    <citation type="submission" date="2023-07" db="EMBL/GenBank/DDBJ databases">
        <title>Genomic Encyclopedia of Type Strains, Phase IV (KMG-IV): sequencing the most valuable type-strain genomes for metagenomic binning, comparative biology and taxonomic classification.</title>
        <authorList>
            <person name="Goeker M."/>
        </authorList>
    </citation>
    <scope>NUCLEOTIDE SEQUENCE [LARGE SCALE GENOMIC DNA]</scope>
    <source>
        <strain evidence="2 3">DSM 4006</strain>
    </source>
</reference>
<evidence type="ECO:0000313" key="2">
    <source>
        <dbReference type="EMBL" id="MDQ0190638.1"/>
    </source>
</evidence>
<keyword evidence="1" id="KW-0175">Coiled coil</keyword>
<accession>A0ABT9XLK5</accession>
<gene>
    <name evidence="2" type="ORF">J2S03_002505</name>
</gene>
<sequence length="243" mass="27694">MSKDELRKARQAVSKEVYGPLRTQITTEKTIMRDLIVAEARDTIRPSEKTADRVEQTLEKAERELVATGRLEKDVLAPTSWPAIDVAELNDKLTALSQKMPGKGRAALAFMPEEVKREARDIADWVLSRPSLAKVRHQWEQSVDDLTSLYSSQPKRLQEAREKAYEDLRDRVAQSVIQRAGDMDRTAKLGQLHVRQNVKSVFQSAFQAIQGEHLKAQAQAEVAKRRAVQQRAAEQRRDNERGW</sequence>
<name>A0ABT9XLK5_9BACL</name>
<comment type="caution">
    <text evidence="2">The sequence shown here is derived from an EMBL/GenBank/DDBJ whole genome shotgun (WGS) entry which is preliminary data.</text>
</comment>
<proteinExistence type="predicted"/>
<feature type="coiled-coil region" evidence="1">
    <location>
        <begin position="44"/>
        <end position="71"/>
    </location>
</feature>
<keyword evidence="3" id="KW-1185">Reference proteome</keyword>
<dbReference type="Proteomes" id="UP001232973">
    <property type="component" value="Unassembled WGS sequence"/>
</dbReference>
<organism evidence="2 3">
    <name type="scientific">Alicyclobacillus cycloheptanicus</name>
    <dbReference type="NCBI Taxonomy" id="1457"/>
    <lineage>
        <taxon>Bacteria</taxon>
        <taxon>Bacillati</taxon>
        <taxon>Bacillota</taxon>
        <taxon>Bacilli</taxon>
        <taxon>Bacillales</taxon>
        <taxon>Alicyclobacillaceae</taxon>
        <taxon>Alicyclobacillus</taxon>
    </lineage>
</organism>
<protein>
    <recommendedName>
        <fullName evidence="4">Conjugal transfer protein TraA</fullName>
    </recommendedName>
</protein>
<evidence type="ECO:0008006" key="4">
    <source>
        <dbReference type="Google" id="ProtNLM"/>
    </source>
</evidence>